<dbReference type="HOGENOM" id="CLU_000445_70_44_6"/>
<evidence type="ECO:0000256" key="1">
    <source>
        <dbReference type="SAM" id="Phobius"/>
    </source>
</evidence>
<sequence>MESWFESFVHFQANYADNIEATALFFEREFDYLQINLKINDLWLFYSNSDLIYSTSKTEKSYVYVDVKEVINTQSSIAHIRCAAECQQQISMPILSNSGELGILSVSSSLLEVLAPVNRSTFAKLAILGDYESIAAAVSLEGVRLKDLSVKPPINFTNKQFMQELLKDLPNTLLLSQILDSGYRFERGDNIFLLNVLPIDPHLENSTYLMFVHDISEVSLAHKQYQTQVLIISITVVVLCVLAIFLMTQQFRRRLILVAEQLPLLAQKKYQEFRIHKFAKSRFFVDEIELLQDSASLLGDELEFLDEKIEQNTRELENIAMYDSLTGLPNRNMLNYQLKKLLASMTRESNKLTVMFLDFDKFRKVNDTHGHDIGDTFLINAAQRIRVFFRDSDMLFRFGGDEFVIVFLEKNIAVGAPILATKLIDSFREPIVVNELLFYTSSSIGIASTEDTSMLMDDLVRQSDMAMNASKDAGGGKYSTFSDVMQKAVVRKVELENEVRDALERGEFSFALQPQVEIATGKLFGFEALIRWFHPERGFIPPDEFIPLIENTENMLKIGCWGLKKAFEILQKLDKLGFKHLKIAINLSASQFLDPELLPFLREQIKVFNRDPSQIELELTERAVVAEIEKTLATMRQLKEMGYIFSIDDFGTGYSSLVYLKKMPVDIIKIDRSFISGMSDNNADMQIVSSTITMVQKLGMQVVAEGVETSAQMKLLQVLHCEIGQDYFISRPIPESELYSLLPEKLQFGVWNKLDKLNKNT</sequence>
<dbReference type="InterPro" id="IPR000160">
    <property type="entry name" value="GGDEF_dom"/>
</dbReference>
<organism evidence="4 5">
    <name type="scientific">Paraglaciecola psychrophila 170</name>
    <dbReference type="NCBI Taxonomy" id="1129794"/>
    <lineage>
        <taxon>Bacteria</taxon>
        <taxon>Pseudomonadati</taxon>
        <taxon>Pseudomonadota</taxon>
        <taxon>Gammaproteobacteria</taxon>
        <taxon>Alteromonadales</taxon>
        <taxon>Alteromonadaceae</taxon>
        <taxon>Paraglaciecola</taxon>
    </lineage>
</organism>
<dbReference type="eggNOG" id="COG5001">
    <property type="taxonomic scope" value="Bacteria"/>
</dbReference>
<dbReference type="CDD" id="cd01949">
    <property type="entry name" value="GGDEF"/>
    <property type="match status" value="1"/>
</dbReference>
<dbReference type="InterPro" id="IPR043128">
    <property type="entry name" value="Rev_trsase/Diguanyl_cyclase"/>
</dbReference>
<keyword evidence="1" id="KW-1133">Transmembrane helix</keyword>
<dbReference type="Gene3D" id="3.30.70.270">
    <property type="match status" value="1"/>
</dbReference>
<dbReference type="AlphaFoldDB" id="K7ABI2"/>
<dbReference type="EMBL" id="CP003837">
    <property type="protein sequence ID" value="AGH42187.1"/>
    <property type="molecule type" value="Genomic_DNA"/>
</dbReference>
<protein>
    <submittedName>
        <fullName evidence="4">Diguanylate cyclase/phosphodiesterase</fullName>
    </submittedName>
</protein>
<keyword evidence="1" id="KW-0812">Transmembrane</keyword>
<dbReference type="PATRIC" id="fig|1129794.4.peg.73"/>
<dbReference type="InterPro" id="IPR035919">
    <property type="entry name" value="EAL_sf"/>
</dbReference>
<dbReference type="SMART" id="SM00267">
    <property type="entry name" value="GGDEF"/>
    <property type="match status" value="1"/>
</dbReference>
<evidence type="ECO:0000313" key="5">
    <source>
        <dbReference type="Proteomes" id="UP000011864"/>
    </source>
</evidence>
<dbReference type="PANTHER" id="PTHR44757">
    <property type="entry name" value="DIGUANYLATE CYCLASE DGCP"/>
    <property type="match status" value="1"/>
</dbReference>
<dbReference type="STRING" id="1129794.C427_0077"/>
<dbReference type="InterPro" id="IPR029787">
    <property type="entry name" value="Nucleotide_cyclase"/>
</dbReference>
<keyword evidence="5" id="KW-1185">Reference proteome</keyword>
<dbReference type="SMART" id="SM00052">
    <property type="entry name" value="EAL"/>
    <property type="match status" value="1"/>
</dbReference>
<dbReference type="CDD" id="cd01948">
    <property type="entry name" value="EAL"/>
    <property type="match status" value="1"/>
</dbReference>
<dbReference type="NCBIfam" id="TIGR00254">
    <property type="entry name" value="GGDEF"/>
    <property type="match status" value="1"/>
</dbReference>
<keyword evidence="1" id="KW-0472">Membrane</keyword>
<feature type="transmembrane region" description="Helical" evidence="1">
    <location>
        <begin position="229"/>
        <end position="247"/>
    </location>
</feature>
<dbReference type="SUPFAM" id="SSF141868">
    <property type="entry name" value="EAL domain-like"/>
    <property type="match status" value="1"/>
</dbReference>
<evidence type="ECO:0000313" key="4">
    <source>
        <dbReference type="EMBL" id="AGH42187.1"/>
    </source>
</evidence>
<dbReference type="PANTHER" id="PTHR44757:SF2">
    <property type="entry name" value="BIOFILM ARCHITECTURE MAINTENANCE PROTEIN MBAA"/>
    <property type="match status" value="1"/>
</dbReference>
<dbReference type="PROSITE" id="PS50887">
    <property type="entry name" value="GGDEF"/>
    <property type="match status" value="1"/>
</dbReference>
<dbReference type="Gene3D" id="3.20.20.450">
    <property type="entry name" value="EAL domain"/>
    <property type="match status" value="1"/>
</dbReference>
<dbReference type="OrthoDB" id="8553030at2"/>
<dbReference type="SUPFAM" id="SSF55073">
    <property type="entry name" value="Nucleotide cyclase"/>
    <property type="match status" value="1"/>
</dbReference>
<name>K7ABI2_9ALTE</name>
<dbReference type="KEGG" id="gps:C427_0077"/>
<accession>K7ABI2</accession>
<gene>
    <name evidence="4" type="ORF">C427_0077</name>
</gene>
<dbReference type="InterPro" id="IPR052155">
    <property type="entry name" value="Biofilm_reg_signaling"/>
</dbReference>
<feature type="domain" description="EAL" evidence="2">
    <location>
        <begin position="492"/>
        <end position="746"/>
    </location>
</feature>
<evidence type="ECO:0000259" key="2">
    <source>
        <dbReference type="PROSITE" id="PS50883"/>
    </source>
</evidence>
<feature type="domain" description="GGDEF" evidence="3">
    <location>
        <begin position="350"/>
        <end position="483"/>
    </location>
</feature>
<reference evidence="4 5" key="1">
    <citation type="journal article" date="2013" name="Genome Announc.">
        <title>Complete Genome Sequence of Glaciecola psychrophila Strain 170T.</title>
        <authorList>
            <person name="Yin J."/>
            <person name="Chen J."/>
            <person name="Liu G."/>
            <person name="Yu Y."/>
            <person name="Song L."/>
            <person name="Wang X."/>
            <person name="Qu X."/>
        </authorList>
    </citation>
    <scope>NUCLEOTIDE SEQUENCE [LARGE SCALE GENOMIC DNA]</scope>
    <source>
        <strain evidence="4 5">170</strain>
    </source>
</reference>
<dbReference type="Pfam" id="PF00990">
    <property type="entry name" value="GGDEF"/>
    <property type="match status" value="1"/>
</dbReference>
<dbReference type="PROSITE" id="PS50883">
    <property type="entry name" value="EAL"/>
    <property type="match status" value="1"/>
</dbReference>
<evidence type="ECO:0000259" key="3">
    <source>
        <dbReference type="PROSITE" id="PS50887"/>
    </source>
</evidence>
<dbReference type="Proteomes" id="UP000011864">
    <property type="component" value="Chromosome"/>
</dbReference>
<proteinExistence type="predicted"/>
<dbReference type="InterPro" id="IPR001633">
    <property type="entry name" value="EAL_dom"/>
</dbReference>
<dbReference type="Pfam" id="PF00563">
    <property type="entry name" value="EAL"/>
    <property type="match status" value="1"/>
</dbReference>